<evidence type="ECO:0000313" key="6">
    <source>
        <dbReference type="Proteomes" id="UP001221757"/>
    </source>
</evidence>
<protein>
    <submittedName>
        <fullName evidence="5">Aspartic peptidase domain-containing protein</fullName>
    </submittedName>
</protein>
<sequence length="572" mass="60683">MIFLFLLNTAVACAASTASVVTSSTASAVHFPLTRRIGHPAGLRYGALSGGTVRERYRLSRQDLSLEGDDRVHPGYFVNIGIGTPSQTLAVLVSTSDAGLWVAQDACSDCTGSSSLYDSTASTTFFQFGSVITSISYSSGQQVSGTVVRDTVQLGPYTVASQVFCACHSLFSVVIEMRPCPSVGPEMAFWLKRGAQHESFGGAFTFGGTNSSWFQGDIEFLPLPSNGTGRWQLDVSGITVQGKVIEIASGVALSTIDIGVVGIGGPVKDVEAIWAAVPGSTASTSSPGFYEYPCNTTVNITVSFGGKAWPINPADINLGPTSDGACLGAISVAGEGIGKDSEENWVFGIAFLTNVYSVFRMTPPSIGFAQLSALASDPSFNGSSGSGSSSTPATSPTLAAQSTHTSAGSVPHRNTISPGVIVGIVLAGLAVIFMSVGVWLYLRRRRRRTADELNHVRVFPNDETTADVLVSVQRQPPMRGLSTMKREQVEFVRDFNNTRTATDDFVQTKDGVQLLPGRSPQTQADANGANIRRSATDPLLNELRSLRAEMRRLATERESPDAPPSYARRDVY</sequence>
<keyword evidence="3" id="KW-1133">Transmembrane helix</keyword>
<keyword evidence="3" id="KW-0812">Transmembrane</keyword>
<reference evidence="5" key="1">
    <citation type="submission" date="2023-03" db="EMBL/GenBank/DDBJ databases">
        <title>Massive genome expansion in bonnet fungi (Mycena s.s.) driven by repeated elements and novel gene families across ecological guilds.</title>
        <authorList>
            <consortium name="Lawrence Berkeley National Laboratory"/>
            <person name="Harder C.B."/>
            <person name="Miyauchi S."/>
            <person name="Viragh M."/>
            <person name="Kuo A."/>
            <person name="Thoen E."/>
            <person name="Andreopoulos B."/>
            <person name="Lu D."/>
            <person name="Skrede I."/>
            <person name="Drula E."/>
            <person name="Henrissat B."/>
            <person name="Morin E."/>
            <person name="Kohler A."/>
            <person name="Barry K."/>
            <person name="LaButti K."/>
            <person name="Morin E."/>
            <person name="Salamov A."/>
            <person name="Lipzen A."/>
            <person name="Mereny Z."/>
            <person name="Hegedus B."/>
            <person name="Baldrian P."/>
            <person name="Stursova M."/>
            <person name="Weitz H."/>
            <person name="Taylor A."/>
            <person name="Grigoriev I.V."/>
            <person name="Nagy L.G."/>
            <person name="Martin F."/>
            <person name="Kauserud H."/>
        </authorList>
    </citation>
    <scope>NUCLEOTIDE SEQUENCE</scope>
    <source>
        <strain evidence="5">CBHHK067</strain>
    </source>
</reference>
<dbReference type="PANTHER" id="PTHR47966:SF51">
    <property type="entry name" value="BETA-SITE APP-CLEAVING ENZYME, ISOFORM A-RELATED"/>
    <property type="match status" value="1"/>
</dbReference>
<dbReference type="Gene3D" id="2.40.70.10">
    <property type="entry name" value="Acid Proteases"/>
    <property type="match status" value="2"/>
</dbReference>
<keyword evidence="6" id="KW-1185">Reference proteome</keyword>
<dbReference type="InterPro" id="IPR021109">
    <property type="entry name" value="Peptidase_aspartic_dom_sf"/>
</dbReference>
<feature type="domain" description="Peptidase A1" evidence="4">
    <location>
        <begin position="76"/>
        <end position="369"/>
    </location>
</feature>
<feature type="compositionally biased region" description="Low complexity" evidence="2">
    <location>
        <begin position="381"/>
        <end position="403"/>
    </location>
</feature>
<evidence type="ECO:0000256" key="3">
    <source>
        <dbReference type="SAM" id="Phobius"/>
    </source>
</evidence>
<name>A0AAD7GMA6_MYCRO</name>
<dbReference type="EMBL" id="JARKIE010000042">
    <property type="protein sequence ID" value="KAJ7694424.1"/>
    <property type="molecule type" value="Genomic_DNA"/>
</dbReference>
<dbReference type="Proteomes" id="UP001221757">
    <property type="component" value="Unassembled WGS sequence"/>
</dbReference>
<dbReference type="GO" id="GO:0004190">
    <property type="term" value="F:aspartic-type endopeptidase activity"/>
    <property type="evidence" value="ECO:0007669"/>
    <property type="project" value="InterPro"/>
</dbReference>
<dbReference type="InterPro" id="IPR001461">
    <property type="entry name" value="Aspartic_peptidase_A1"/>
</dbReference>
<gene>
    <name evidence="5" type="ORF">B0H17DRAFT_1057579</name>
</gene>
<dbReference type="PANTHER" id="PTHR47966">
    <property type="entry name" value="BETA-SITE APP-CLEAVING ENZYME, ISOFORM A-RELATED"/>
    <property type="match status" value="1"/>
</dbReference>
<accession>A0AAD7GMA6</accession>
<evidence type="ECO:0000256" key="1">
    <source>
        <dbReference type="ARBA" id="ARBA00007447"/>
    </source>
</evidence>
<comment type="similarity">
    <text evidence="1">Belongs to the peptidase A1 family.</text>
</comment>
<feature type="region of interest" description="Disordered" evidence="2">
    <location>
        <begin position="513"/>
        <end position="537"/>
    </location>
</feature>
<dbReference type="InterPro" id="IPR034164">
    <property type="entry name" value="Pepsin-like_dom"/>
</dbReference>
<dbReference type="Pfam" id="PF00026">
    <property type="entry name" value="Asp"/>
    <property type="match status" value="2"/>
</dbReference>
<dbReference type="GO" id="GO:0006508">
    <property type="term" value="P:proteolysis"/>
    <property type="evidence" value="ECO:0007669"/>
    <property type="project" value="InterPro"/>
</dbReference>
<dbReference type="PRINTS" id="PR00792">
    <property type="entry name" value="PEPSIN"/>
</dbReference>
<dbReference type="InterPro" id="IPR033121">
    <property type="entry name" value="PEPTIDASE_A1"/>
</dbReference>
<evidence type="ECO:0000259" key="4">
    <source>
        <dbReference type="PROSITE" id="PS51767"/>
    </source>
</evidence>
<dbReference type="PROSITE" id="PS51767">
    <property type="entry name" value="PEPTIDASE_A1"/>
    <property type="match status" value="1"/>
</dbReference>
<feature type="region of interest" description="Disordered" evidence="2">
    <location>
        <begin position="553"/>
        <end position="572"/>
    </location>
</feature>
<organism evidence="5 6">
    <name type="scientific">Mycena rosella</name>
    <name type="common">Pink bonnet</name>
    <name type="synonym">Agaricus rosellus</name>
    <dbReference type="NCBI Taxonomy" id="1033263"/>
    <lineage>
        <taxon>Eukaryota</taxon>
        <taxon>Fungi</taxon>
        <taxon>Dikarya</taxon>
        <taxon>Basidiomycota</taxon>
        <taxon>Agaricomycotina</taxon>
        <taxon>Agaricomycetes</taxon>
        <taxon>Agaricomycetidae</taxon>
        <taxon>Agaricales</taxon>
        <taxon>Marasmiineae</taxon>
        <taxon>Mycenaceae</taxon>
        <taxon>Mycena</taxon>
    </lineage>
</organism>
<dbReference type="SUPFAM" id="SSF50630">
    <property type="entry name" value="Acid proteases"/>
    <property type="match status" value="1"/>
</dbReference>
<comment type="caution">
    <text evidence="5">The sequence shown here is derived from an EMBL/GenBank/DDBJ whole genome shotgun (WGS) entry which is preliminary data.</text>
</comment>
<dbReference type="AlphaFoldDB" id="A0AAD7GMA6"/>
<dbReference type="CDD" id="cd05471">
    <property type="entry name" value="pepsin_like"/>
    <property type="match status" value="1"/>
</dbReference>
<evidence type="ECO:0000256" key="2">
    <source>
        <dbReference type="SAM" id="MobiDB-lite"/>
    </source>
</evidence>
<feature type="region of interest" description="Disordered" evidence="2">
    <location>
        <begin position="381"/>
        <end position="412"/>
    </location>
</feature>
<keyword evidence="3" id="KW-0472">Membrane</keyword>
<evidence type="ECO:0000313" key="5">
    <source>
        <dbReference type="EMBL" id="KAJ7694424.1"/>
    </source>
</evidence>
<proteinExistence type="inferred from homology"/>
<feature type="transmembrane region" description="Helical" evidence="3">
    <location>
        <begin position="420"/>
        <end position="442"/>
    </location>
</feature>